<evidence type="ECO:0000313" key="5">
    <source>
        <dbReference type="Proteomes" id="UP000322000"/>
    </source>
</evidence>
<dbReference type="GO" id="GO:0005634">
    <property type="term" value="C:nucleus"/>
    <property type="evidence" value="ECO:0007669"/>
    <property type="project" value="UniProtKB-SubCell"/>
</dbReference>
<dbReference type="GO" id="GO:0003677">
    <property type="term" value="F:DNA binding"/>
    <property type="evidence" value="ECO:0007669"/>
    <property type="project" value="InterPro"/>
</dbReference>
<evidence type="ECO:0000259" key="4">
    <source>
        <dbReference type="PROSITE" id="PS51031"/>
    </source>
</evidence>
<dbReference type="InterPro" id="IPR004210">
    <property type="entry name" value="BESS_motif"/>
</dbReference>
<proteinExistence type="predicted"/>
<evidence type="ECO:0000259" key="3">
    <source>
        <dbReference type="PROSITE" id="PS51029"/>
    </source>
</evidence>
<feature type="region of interest" description="Disordered" evidence="2">
    <location>
        <begin position="111"/>
        <end position="141"/>
    </location>
</feature>
<sequence>MTNFDTERVIVEVQCRPAIWDQSSEIFKDRDAKSKAWLDICKVLFENYDDWSEAEKNIQVKKLQQRWKTARYTYIRVRSTKKKLKSGSGSRANKTYIYYDMLSFLDSNSNTQGEESADNFNQSVEQNASPRTSQNNTIIEEDLINVPSTSSSFTKETRSSKKRKCESPTDFELELLNCVKNNTADTVDEDLNFFKSLLPTVKKLSCFKKLLFRTKVLEALIDIEKEMIITIDDLSLTQNTVTNDLESLNVRSDTNNE</sequence>
<dbReference type="GeneID" id="113491803"/>
<protein>
    <submittedName>
        <fullName evidence="6">Uncharacterized protein LOC113491803</fullName>
    </submittedName>
</protein>
<dbReference type="Pfam" id="PF10545">
    <property type="entry name" value="MADF_DNA_bdg"/>
    <property type="match status" value="1"/>
</dbReference>
<reference evidence="6" key="1">
    <citation type="submission" date="2025-08" db="UniProtKB">
        <authorList>
            <consortium name="RefSeq"/>
        </authorList>
    </citation>
    <scope>IDENTIFICATION</scope>
</reference>
<dbReference type="SMART" id="SM00595">
    <property type="entry name" value="MADF"/>
    <property type="match status" value="1"/>
</dbReference>
<accession>A0A7E5V903</accession>
<dbReference type="PANTHER" id="PTHR12243">
    <property type="entry name" value="MADF DOMAIN TRANSCRIPTION FACTOR"/>
    <property type="match status" value="1"/>
</dbReference>
<feature type="domain" description="MADF" evidence="3">
    <location>
        <begin position="8"/>
        <end position="110"/>
    </location>
</feature>
<dbReference type="InParanoid" id="A0A7E5V903"/>
<dbReference type="InterPro" id="IPR039353">
    <property type="entry name" value="TF_Adf1"/>
</dbReference>
<dbReference type="KEGG" id="tnl:113491803"/>
<comment type="subcellular location">
    <subcellularLocation>
        <location evidence="1">Nucleus</location>
    </subcellularLocation>
</comment>
<dbReference type="PANTHER" id="PTHR12243:SF69">
    <property type="entry name" value="SI:CH73-59F11.3"/>
    <property type="match status" value="1"/>
</dbReference>
<name>A0A7E5V903_TRINI</name>
<feature type="compositionally biased region" description="Polar residues" evidence="2">
    <location>
        <begin position="111"/>
        <end position="138"/>
    </location>
</feature>
<keyword evidence="5" id="KW-1185">Reference proteome</keyword>
<evidence type="ECO:0000256" key="2">
    <source>
        <dbReference type="SAM" id="MobiDB-lite"/>
    </source>
</evidence>
<dbReference type="InterPro" id="IPR006578">
    <property type="entry name" value="MADF-dom"/>
</dbReference>
<dbReference type="GO" id="GO:0005667">
    <property type="term" value="C:transcription regulator complex"/>
    <property type="evidence" value="ECO:0007669"/>
    <property type="project" value="TreeGrafter"/>
</dbReference>
<gene>
    <name evidence="6" type="primary">LOC113491803</name>
</gene>
<dbReference type="Pfam" id="PF02944">
    <property type="entry name" value="BESS"/>
    <property type="match status" value="1"/>
</dbReference>
<dbReference type="GO" id="GO:0006357">
    <property type="term" value="P:regulation of transcription by RNA polymerase II"/>
    <property type="evidence" value="ECO:0007669"/>
    <property type="project" value="TreeGrafter"/>
</dbReference>
<organism evidence="5 6">
    <name type="scientific">Trichoplusia ni</name>
    <name type="common">Cabbage looper</name>
    <dbReference type="NCBI Taxonomy" id="7111"/>
    <lineage>
        <taxon>Eukaryota</taxon>
        <taxon>Metazoa</taxon>
        <taxon>Ecdysozoa</taxon>
        <taxon>Arthropoda</taxon>
        <taxon>Hexapoda</taxon>
        <taxon>Insecta</taxon>
        <taxon>Pterygota</taxon>
        <taxon>Neoptera</taxon>
        <taxon>Endopterygota</taxon>
        <taxon>Lepidoptera</taxon>
        <taxon>Glossata</taxon>
        <taxon>Ditrysia</taxon>
        <taxon>Noctuoidea</taxon>
        <taxon>Noctuidae</taxon>
        <taxon>Plusiinae</taxon>
        <taxon>Trichoplusia</taxon>
    </lineage>
</organism>
<dbReference type="OrthoDB" id="7470341at2759"/>
<evidence type="ECO:0000313" key="6">
    <source>
        <dbReference type="RefSeq" id="XP_026724769.1"/>
    </source>
</evidence>
<dbReference type="Proteomes" id="UP000322000">
    <property type="component" value="Chromosome 3"/>
</dbReference>
<dbReference type="PROSITE" id="PS51031">
    <property type="entry name" value="BESS"/>
    <property type="match status" value="1"/>
</dbReference>
<evidence type="ECO:0000256" key="1">
    <source>
        <dbReference type="PROSITE-ProRule" id="PRU00371"/>
    </source>
</evidence>
<feature type="domain" description="BESS" evidence="4">
    <location>
        <begin position="187"/>
        <end position="226"/>
    </location>
</feature>
<dbReference type="PROSITE" id="PS51029">
    <property type="entry name" value="MADF"/>
    <property type="match status" value="1"/>
</dbReference>
<keyword evidence="1" id="KW-0539">Nucleus</keyword>
<dbReference type="RefSeq" id="XP_026724769.1">
    <property type="nucleotide sequence ID" value="XM_026868968.1"/>
</dbReference>
<dbReference type="AlphaFoldDB" id="A0A7E5V903"/>